<dbReference type="InterPro" id="IPR003226">
    <property type="entry name" value="MYG1_exonuclease"/>
</dbReference>
<sequence>MIGVHNGTFHLDDTLSCFMLKLLPEYKNHQVVRTRDKMLLSKCDVVVDVGFVYDPSIHRYDHHHETFNEKFSKQYTTKLCGAGLIFKHFGLRVLSEIVETEITEENKDNFNFLLHKIYRDFVEGIDGYDNRISRFDSMEEPKYCIVNSLPNRIKRLNPGWTVSKRDDEEMMVRFNKALQLAGSEFVEFVKHVWDTWIPAYPIVLRSIKKSLEINPLTRVVELESGCPWLEHLLYVEEQLNLKGRFQFVVFLSEFAKQLGEKWIAKAIPISNNSQLINRTDFPEKWCGLEVSDLRKITQIQDAHFCHKSGFLAVSRTKKGIYQMTEKALKLKKKQIEN</sequence>
<accession>A0AAV7Z0A3</accession>
<organism evidence="2 3">
    <name type="scientific">Anaeramoeba flamelloides</name>
    <dbReference type="NCBI Taxonomy" id="1746091"/>
    <lineage>
        <taxon>Eukaryota</taxon>
        <taxon>Metamonada</taxon>
        <taxon>Anaeramoebidae</taxon>
        <taxon>Anaeramoeba</taxon>
    </lineage>
</organism>
<dbReference type="GO" id="GO:0005634">
    <property type="term" value="C:nucleus"/>
    <property type="evidence" value="ECO:0007669"/>
    <property type="project" value="TreeGrafter"/>
</dbReference>
<dbReference type="Proteomes" id="UP001146793">
    <property type="component" value="Unassembled WGS sequence"/>
</dbReference>
<name>A0AAV7Z0A3_9EUKA</name>
<gene>
    <name evidence="2" type="ORF">M0812_19881</name>
</gene>
<keyword evidence="2" id="KW-0378">Hydrolase</keyword>
<dbReference type="GO" id="GO:0005737">
    <property type="term" value="C:cytoplasm"/>
    <property type="evidence" value="ECO:0007669"/>
    <property type="project" value="TreeGrafter"/>
</dbReference>
<protein>
    <submittedName>
        <fullName evidence="2">Metal dependent hydrolase - related</fullName>
    </submittedName>
</protein>
<evidence type="ECO:0000313" key="2">
    <source>
        <dbReference type="EMBL" id="KAJ3434396.1"/>
    </source>
</evidence>
<dbReference type="PANTHER" id="PTHR11215">
    <property type="entry name" value="METAL DEPENDENT HYDROLASE - RELATED"/>
    <property type="match status" value="1"/>
</dbReference>
<reference evidence="2" key="1">
    <citation type="submission" date="2022-08" db="EMBL/GenBank/DDBJ databases">
        <title>Novel sulphate-reducing endosymbionts in the free-living metamonad Anaeramoeba.</title>
        <authorList>
            <person name="Jerlstrom-Hultqvist J."/>
            <person name="Cepicka I."/>
            <person name="Gallot-Lavallee L."/>
            <person name="Salas-Leiva D."/>
            <person name="Curtis B.A."/>
            <person name="Zahonova K."/>
            <person name="Pipaliya S."/>
            <person name="Dacks J."/>
            <person name="Roger A.J."/>
        </authorList>
    </citation>
    <scope>NUCLEOTIDE SEQUENCE</scope>
    <source>
        <strain evidence="2">Busselton2</strain>
    </source>
</reference>
<dbReference type="Pfam" id="PF03690">
    <property type="entry name" value="MYG1_exonuc"/>
    <property type="match status" value="1"/>
</dbReference>
<evidence type="ECO:0000256" key="1">
    <source>
        <dbReference type="ARBA" id="ARBA00010105"/>
    </source>
</evidence>
<dbReference type="GO" id="GO:0016787">
    <property type="term" value="F:hydrolase activity"/>
    <property type="evidence" value="ECO:0007669"/>
    <property type="project" value="UniProtKB-KW"/>
</dbReference>
<evidence type="ECO:0000313" key="3">
    <source>
        <dbReference type="Proteomes" id="UP001146793"/>
    </source>
</evidence>
<dbReference type="PANTHER" id="PTHR11215:SF1">
    <property type="entry name" value="MYG1 EXONUCLEASE"/>
    <property type="match status" value="1"/>
</dbReference>
<proteinExistence type="inferred from homology"/>
<dbReference type="AlphaFoldDB" id="A0AAV7Z0A3"/>
<comment type="caution">
    <text evidence="2">The sequence shown here is derived from an EMBL/GenBank/DDBJ whole genome shotgun (WGS) entry which is preliminary data.</text>
</comment>
<dbReference type="EMBL" id="JANTQA010000044">
    <property type="protein sequence ID" value="KAJ3434396.1"/>
    <property type="molecule type" value="Genomic_DNA"/>
</dbReference>
<comment type="similarity">
    <text evidence="1">Belongs to the MYG1 family.</text>
</comment>